<keyword evidence="5" id="KW-0378">Hydrolase</keyword>
<keyword evidence="8" id="KW-1185">Reference proteome</keyword>
<dbReference type="SUPFAM" id="SSF49854">
    <property type="entry name" value="Spermadhesin, CUB domain"/>
    <property type="match status" value="1"/>
</dbReference>
<dbReference type="GO" id="GO:0004222">
    <property type="term" value="F:metalloendopeptidase activity"/>
    <property type="evidence" value="ECO:0007669"/>
    <property type="project" value="UniProtKB-UniRule"/>
</dbReference>
<dbReference type="EC" id="3.4.24.-" evidence="5"/>
<keyword evidence="1" id="KW-0245">EGF-like domain</keyword>
<dbReference type="PANTHER" id="PTHR10127:SF802">
    <property type="entry name" value="ZINC METALLOPROTEINASE NAS-10"/>
    <property type="match status" value="1"/>
</dbReference>
<dbReference type="InterPro" id="IPR024079">
    <property type="entry name" value="MetalloPept_cat_dom_sf"/>
</dbReference>
<keyword evidence="2 5" id="KW-0479">Metal-binding</keyword>
<dbReference type="WBParaSite" id="TCONS_00005219.p1">
    <property type="protein sequence ID" value="TCONS_00005219.p1"/>
    <property type="gene ID" value="XLOC_003552"/>
</dbReference>
<dbReference type="GO" id="GO:0006508">
    <property type="term" value="P:proteolysis"/>
    <property type="evidence" value="ECO:0007669"/>
    <property type="project" value="UniProtKB-KW"/>
</dbReference>
<proteinExistence type="predicted"/>
<comment type="cofactor">
    <cofactor evidence="5">
        <name>Zn(2+)</name>
        <dbReference type="ChEBI" id="CHEBI:29105"/>
    </cofactor>
    <text evidence="5">Binds 1 zinc ion per subunit.</text>
</comment>
<dbReference type="PROSITE" id="PS01186">
    <property type="entry name" value="EGF_2"/>
    <property type="match status" value="1"/>
</dbReference>
<dbReference type="InterPro" id="IPR000742">
    <property type="entry name" value="EGF"/>
</dbReference>
<evidence type="ECO:0000256" key="3">
    <source>
        <dbReference type="ARBA" id="ARBA00022833"/>
    </source>
</evidence>
<dbReference type="Pfam" id="PF01400">
    <property type="entry name" value="Astacin"/>
    <property type="match status" value="1"/>
</dbReference>
<dbReference type="InterPro" id="IPR001506">
    <property type="entry name" value="Peptidase_M12A"/>
</dbReference>
<evidence type="ECO:0000313" key="9">
    <source>
        <dbReference type="WBParaSite" id="SSTP_0000684500.1"/>
    </source>
</evidence>
<protein>
    <recommendedName>
        <fullName evidence="5">Metalloendopeptidase</fullName>
        <ecNumber evidence="5">3.4.24.-</ecNumber>
    </recommendedName>
</protein>
<evidence type="ECO:0000259" key="7">
    <source>
        <dbReference type="PROSITE" id="PS01186"/>
    </source>
</evidence>
<dbReference type="AlphaFoldDB" id="A0A0K0EBH4"/>
<evidence type="ECO:0000313" key="8">
    <source>
        <dbReference type="Proteomes" id="UP000035681"/>
    </source>
</evidence>
<dbReference type="GO" id="GO:0046872">
    <property type="term" value="F:metal ion binding"/>
    <property type="evidence" value="ECO:0007669"/>
    <property type="project" value="UniProtKB-KW"/>
</dbReference>
<dbReference type="PRINTS" id="PR00480">
    <property type="entry name" value="ASTACIN"/>
</dbReference>
<evidence type="ECO:0000256" key="5">
    <source>
        <dbReference type="RuleBase" id="RU361183"/>
    </source>
</evidence>
<keyword evidence="5" id="KW-0732">Signal</keyword>
<feature type="domain" description="EGF-like" evidence="6 7">
    <location>
        <begin position="261"/>
        <end position="272"/>
    </location>
</feature>
<accession>A0A0K0EBH4</accession>
<dbReference type="Gene3D" id="2.60.120.290">
    <property type="entry name" value="Spermadhesin, CUB domain"/>
    <property type="match status" value="1"/>
</dbReference>
<evidence type="ECO:0000256" key="4">
    <source>
        <dbReference type="ARBA" id="ARBA00023049"/>
    </source>
</evidence>
<dbReference type="PANTHER" id="PTHR10127">
    <property type="entry name" value="DISCOIDIN, CUB, EGF, LAMININ , AND ZINC METALLOPROTEASE DOMAIN CONTAINING"/>
    <property type="match status" value="1"/>
</dbReference>
<reference evidence="9" key="1">
    <citation type="submission" date="2015-08" db="UniProtKB">
        <authorList>
            <consortium name="WormBaseParasite"/>
        </authorList>
    </citation>
    <scope>IDENTIFICATION</scope>
</reference>
<dbReference type="Proteomes" id="UP000035681">
    <property type="component" value="Unplaced"/>
</dbReference>
<dbReference type="SUPFAM" id="SSF55486">
    <property type="entry name" value="Metalloproteases ('zincins'), catalytic domain"/>
    <property type="match status" value="1"/>
</dbReference>
<sequence>MKYFVGTIKYLIYFYLFHLSCTEIISQSNDVLKRVKRVSYRDNSKIEWQYDVGNYYNDPDQRRVTPNILMALGNISENSCMKFFQTNYILRPKNNLIVSLVEDSFDIPPRRPFVITPFYLNNTCSNDPICIFSKLMYYYGVGPESNRFDRDDYIIIKEANFINESYCERSFQKREIWETMVSDYDFGSFFHAQRNECSNGRKKLTISAKNELYDKMIGQRFRPSYNDWRAFNDLYCRNYCNEAINCEYDSYPNYNKCDGTCVCPNGFTGKNCASLTPSESSCGETRLNATTEKKSLIIHGIKNCTFLITAPPYKKIKLYFREIHTKQEKICFEQMGLEIKYLADKGTTGLCLCGIYKHVALKSSNNEVLIQYIGKFDKHRFSLNYYVTNAKM</sequence>
<organism evidence="9">
    <name type="scientific">Strongyloides stercoralis</name>
    <name type="common">Threadworm</name>
    <dbReference type="NCBI Taxonomy" id="6248"/>
    <lineage>
        <taxon>Eukaryota</taxon>
        <taxon>Metazoa</taxon>
        <taxon>Ecdysozoa</taxon>
        <taxon>Nematoda</taxon>
        <taxon>Chromadorea</taxon>
        <taxon>Rhabditida</taxon>
        <taxon>Tylenchina</taxon>
        <taxon>Panagrolaimomorpha</taxon>
        <taxon>Strongyloidoidea</taxon>
        <taxon>Strongyloididae</taxon>
        <taxon>Strongyloides</taxon>
    </lineage>
</organism>
<keyword evidence="5" id="KW-0645">Protease</keyword>
<evidence type="ECO:0000259" key="6">
    <source>
        <dbReference type="PROSITE" id="PS00022"/>
    </source>
</evidence>
<feature type="signal peptide" evidence="5">
    <location>
        <begin position="1"/>
        <end position="22"/>
    </location>
</feature>
<feature type="chain" id="PRO_5005120620" description="Metalloendopeptidase" evidence="5">
    <location>
        <begin position="23"/>
        <end position="392"/>
    </location>
</feature>
<keyword evidence="3 5" id="KW-0862">Zinc</keyword>
<dbReference type="InterPro" id="IPR035914">
    <property type="entry name" value="Sperma_CUB_dom_sf"/>
</dbReference>
<dbReference type="Gene3D" id="3.40.390.10">
    <property type="entry name" value="Collagenase (Catalytic Domain)"/>
    <property type="match status" value="1"/>
</dbReference>
<name>A0A0K0EBH4_STRER</name>
<evidence type="ECO:0000256" key="1">
    <source>
        <dbReference type="ARBA" id="ARBA00022536"/>
    </source>
</evidence>
<evidence type="ECO:0000256" key="2">
    <source>
        <dbReference type="ARBA" id="ARBA00022723"/>
    </source>
</evidence>
<dbReference type="WBParaSite" id="SSTP_0000684500.1">
    <property type="protein sequence ID" value="SSTP_0000684500.1"/>
    <property type="gene ID" value="SSTP_0000684500"/>
</dbReference>
<dbReference type="PROSITE" id="PS00022">
    <property type="entry name" value="EGF_1"/>
    <property type="match status" value="1"/>
</dbReference>
<keyword evidence="4 5" id="KW-0482">Metalloprotease</keyword>